<dbReference type="EMBL" id="CP002352">
    <property type="protein sequence ID" value="ADV43452.1"/>
    <property type="molecule type" value="Genomic_DNA"/>
</dbReference>
<dbReference type="eggNOG" id="ENOG50301GQ">
    <property type="taxonomic scope" value="Bacteria"/>
</dbReference>
<dbReference type="Gene3D" id="2.40.128.270">
    <property type="match status" value="1"/>
</dbReference>
<name>E6SV70_BACT6</name>
<keyword evidence="3" id="KW-1185">Reference proteome</keyword>
<reference key="1">
    <citation type="submission" date="2010-11" db="EMBL/GenBank/DDBJ databases">
        <title>The complete genome of Bacteroides helcogenes P 36-108.</title>
        <authorList>
            <consortium name="US DOE Joint Genome Institute (JGI-PGF)"/>
            <person name="Lucas S."/>
            <person name="Copeland A."/>
            <person name="Lapidus A."/>
            <person name="Bruce D."/>
            <person name="Goodwin L."/>
            <person name="Pitluck S."/>
            <person name="Kyrpides N."/>
            <person name="Mavromatis K."/>
            <person name="Ivanova N."/>
            <person name="Zeytun A."/>
            <person name="Brettin T."/>
            <person name="Detter J.C."/>
            <person name="Tapia R."/>
            <person name="Han C."/>
            <person name="Land M."/>
            <person name="Hauser L."/>
            <person name="Markowitz V."/>
            <person name="Cheng J.-F."/>
            <person name="Hugenholtz P."/>
            <person name="Woyke T."/>
            <person name="Wu D."/>
            <person name="Gronow S."/>
            <person name="Wellnitz S."/>
            <person name="Brambilla E."/>
            <person name="Klenk H.-P."/>
            <person name="Eisen J.A."/>
        </authorList>
    </citation>
    <scope>NUCLEOTIDE SEQUENCE</scope>
    <source>
        <strain>P 36-108</strain>
    </source>
</reference>
<dbReference type="Pfam" id="PF16139">
    <property type="entry name" value="DUF4847"/>
    <property type="match status" value="1"/>
</dbReference>
<feature type="signal peptide" evidence="1">
    <location>
        <begin position="1"/>
        <end position="19"/>
    </location>
</feature>
<dbReference type="InterPro" id="IPR038670">
    <property type="entry name" value="HslJ-like_sf"/>
</dbReference>
<protein>
    <recommendedName>
        <fullName evidence="4">DUF4847 domain-containing protein</fullName>
    </recommendedName>
</protein>
<evidence type="ECO:0000313" key="3">
    <source>
        <dbReference type="Proteomes" id="UP000008630"/>
    </source>
</evidence>
<dbReference type="STRING" id="693979.Bache_1447"/>
<evidence type="ECO:0000313" key="2">
    <source>
        <dbReference type="EMBL" id="ADV43452.1"/>
    </source>
</evidence>
<dbReference type="AlphaFoldDB" id="E6SV70"/>
<keyword evidence="1" id="KW-0732">Signal</keyword>
<proteinExistence type="predicted"/>
<dbReference type="CDD" id="cd14492">
    <property type="entry name" value="lipocalin_MxiM-like"/>
    <property type="match status" value="1"/>
</dbReference>
<dbReference type="Proteomes" id="UP000008630">
    <property type="component" value="Chromosome"/>
</dbReference>
<gene>
    <name evidence="2" type="ordered locus">Bache_1447</name>
</gene>
<reference evidence="2 3" key="2">
    <citation type="journal article" date="2011" name="Stand. Genomic Sci.">
        <title>Complete genome sequence of Bacteroides helcogenes type strain (P 36-108).</title>
        <authorList>
            <person name="Pati A."/>
            <person name="Gronow S."/>
            <person name="Zeytun A."/>
            <person name="Lapidus A."/>
            <person name="Nolan M."/>
            <person name="Hammon N."/>
            <person name="Deshpande S."/>
            <person name="Cheng J.F."/>
            <person name="Tapia R."/>
            <person name="Han C."/>
            <person name="Goodwin L."/>
            <person name="Pitluck S."/>
            <person name="Liolios K."/>
            <person name="Pagani I."/>
            <person name="Ivanova N."/>
            <person name="Mavromatis K."/>
            <person name="Chen A."/>
            <person name="Palaniappan K."/>
            <person name="Land M."/>
            <person name="Hauser L."/>
            <person name="Chang Y.J."/>
            <person name="Jeffries C.D."/>
            <person name="Detter J.C."/>
            <person name="Brambilla E."/>
            <person name="Rohde M."/>
            <person name="Goker M."/>
            <person name="Woyke T."/>
            <person name="Bristow J."/>
            <person name="Eisen J.A."/>
            <person name="Markowitz V."/>
            <person name="Hugenholtz P."/>
            <person name="Kyrpides N.C."/>
            <person name="Klenk H.P."/>
            <person name="Lucas S."/>
        </authorList>
    </citation>
    <scope>NUCLEOTIDE SEQUENCE [LARGE SCALE GENOMIC DNA]</scope>
    <source>
        <strain evidence="3">ATCC 35417 / DSM 20613 / JCM 6297 / CCUG 15421 / P 36-108</strain>
    </source>
</reference>
<dbReference type="HOGENOM" id="CLU_1559901_0_0_10"/>
<dbReference type="InterPro" id="IPR032316">
    <property type="entry name" value="DUF4847"/>
</dbReference>
<feature type="chain" id="PRO_5003209438" description="DUF4847 domain-containing protein" evidence="1">
    <location>
        <begin position="20"/>
        <end position="167"/>
    </location>
</feature>
<dbReference type="KEGG" id="bhl:Bache_1447"/>
<evidence type="ECO:0000256" key="1">
    <source>
        <dbReference type="SAM" id="SignalP"/>
    </source>
</evidence>
<evidence type="ECO:0008006" key="4">
    <source>
        <dbReference type="Google" id="ProtNLM"/>
    </source>
</evidence>
<sequence length="167" mass="18280">MVKNIGCLFLILSLLPCLGGCNNEDDVMEILNGKTWKLSRLTSEDSKAQFYSGLWQNETEQKNSIEALYTEGYFIVNFNCAEVNGEVTGTVEARGIRASINNATLTVNGKSRILNISGKISGSESDPLARVFLNGLLNVTKYEGDSKSLTLYFKDGNTTKVMGFSAQ</sequence>
<accession>E6SV70</accession>
<organism evidence="2 3">
    <name type="scientific">Bacteroides helcogenes (strain ATCC 35417 / DSM 20613 / JCM 6297 / CCUG 15421 / P 36-108)</name>
    <dbReference type="NCBI Taxonomy" id="693979"/>
    <lineage>
        <taxon>Bacteria</taxon>
        <taxon>Pseudomonadati</taxon>
        <taxon>Bacteroidota</taxon>
        <taxon>Bacteroidia</taxon>
        <taxon>Bacteroidales</taxon>
        <taxon>Bacteroidaceae</taxon>
        <taxon>Bacteroides</taxon>
    </lineage>
</organism>